<dbReference type="STRING" id="1036181.SAMN05421756_101711"/>
<dbReference type="InterPro" id="IPR032466">
    <property type="entry name" value="Metal_Hydrolase"/>
</dbReference>
<dbReference type="SUPFAM" id="SSF51556">
    <property type="entry name" value="Metallo-dependent hydrolases"/>
    <property type="match status" value="1"/>
</dbReference>
<feature type="binding site" evidence="8">
    <location>
        <position position="191"/>
    </location>
    <ligand>
        <name>Zn(2+)</name>
        <dbReference type="ChEBI" id="CHEBI:29105"/>
    </ligand>
</feature>
<evidence type="ECO:0000256" key="4">
    <source>
        <dbReference type="ARBA" id="ARBA00023277"/>
    </source>
</evidence>
<dbReference type="GO" id="GO:0046872">
    <property type="term" value="F:metal ion binding"/>
    <property type="evidence" value="ECO:0007669"/>
    <property type="project" value="UniProtKB-KW"/>
</dbReference>
<feature type="binding site" evidence="8">
    <location>
        <position position="125"/>
    </location>
    <ligand>
        <name>Zn(2+)</name>
        <dbReference type="ChEBI" id="CHEBI:29105"/>
    </ligand>
</feature>
<evidence type="ECO:0000256" key="3">
    <source>
        <dbReference type="ARBA" id="ARBA00022801"/>
    </source>
</evidence>
<feature type="binding site" evidence="7">
    <location>
        <begin position="215"/>
        <end position="216"/>
    </location>
    <ligand>
        <name>substrate</name>
    </ligand>
</feature>
<protein>
    <submittedName>
        <fullName evidence="10">N-acetylglucosamine-6-phosphate deacetylase</fullName>
    </submittedName>
</protein>
<evidence type="ECO:0000256" key="7">
    <source>
        <dbReference type="PIRSR" id="PIRSR038994-2"/>
    </source>
</evidence>
<keyword evidence="2 8" id="KW-0479">Metal-binding</keyword>
<dbReference type="Gene3D" id="3.20.20.140">
    <property type="entry name" value="Metal-dependent hydrolases"/>
    <property type="match status" value="1"/>
</dbReference>
<dbReference type="PIRSF" id="PIRSF038994">
    <property type="entry name" value="NagA"/>
    <property type="match status" value="1"/>
</dbReference>
<keyword evidence="11" id="KW-1185">Reference proteome</keyword>
<organism evidence="10 11">
    <name type="scientific">Microlunatus flavus</name>
    <dbReference type="NCBI Taxonomy" id="1036181"/>
    <lineage>
        <taxon>Bacteria</taxon>
        <taxon>Bacillati</taxon>
        <taxon>Actinomycetota</taxon>
        <taxon>Actinomycetes</taxon>
        <taxon>Propionibacteriales</taxon>
        <taxon>Propionibacteriaceae</taxon>
        <taxon>Microlunatus</taxon>
    </lineage>
</organism>
<feature type="active site" description="Proton donor/acceptor" evidence="6">
    <location>
        <position position="270"/>
    </location>
</feature>
<feature type="binding site" evidence="7">
    <location>
        <position position="247"/>
    </location>
    <ligand>
        <name>substrate</name>
    </ligand>
</feature>
<dbReference type="CDD" id="cd00854">
    <property type="entry name" value="NagA"/>
    <property type="match status" value="1"/>
</dbReference>
<dbReference type="OrthoDB" id="9776488at2"/>
<evidence type="ECO:0000256" key="6">
    <source>
        <dbReference type="PIRSR" id="PIRSR038994-1"/>
    </source>
</evidence>
<evidence type="ECO:0000256" key="1">
    <source>
        <dbReference type="ARBA" id="ARBA00010716"/>
    </source>
</evidence>
<feature type="binding site" evidence="8">
    <location>
        <position position="212"/>
    </location>
    <ligand>
        <name>Zn(2+)</name>
        <dbReference type="ChEBI" id="CHEBI:29105"/>
    </ligand>
</feature>
<evidence type="ECO:0000313" key="10">
    <source>
        <dbReference type="EMBL" id="SEP79503.1"/>
    </source>
</evidence>
<evidence type="ECO:0000259" key="9">
    <source>
        <dbReference type="Pfam" id="PF01979"/>
    </source>
</evidence>
<dbReference type="SUPFAM" id="SSF51338">
    <property type="entry name" value="Composite domain of metallo-dependent hydrolases"/>
    <property type="match status" value="1"/>
</dbReference>
<dbReference type="InterPro" id="IPR003764">
    <property type="entry name" value="GlcNAc_6-P_deAcase"/>
</dbReference>
<gene>
    <name evidence="10" type="ORF">SAMN05421756_101711</name>
</gene>
<feature type="binding site" evidence="7">
    <location>
        <begin position="308"/>
        <end position="310"/>
    </location>
    <ligand>
        <name>substrate</name>
    </ligand>
</feature>
<dbReference type="Proteomes" id="UP000198504">
    <property type="component" value="Unassembled WGS sequence"/>
</dbReference>
<feature type="binding site" evidence="7">
    <location>
        <position position="223"/>
    </location>
    <ligand>
        <name>substrate</name>
    </ligand>
</feature>
<dbReference type="GO" id="GO:0008448">
    <property type="term" value="F:N-acetylglucosamine-6-phosphate deacetylase activity"/>
    <property type="evidence" value="ECO:0007669"/>
    <property type="project" value="InterPro"/>
</dbReference>
<evidence type="ECO:0000256" key="5">
    <source>
        <dbReference type="PIRNR" id="PIRNR038994"/>
    </source>
</evidence>
<keyword evidence="3 5" id="KW-0378">Hydrolase</keyword>
<evidence type="ECO:0000256" key="8">
    <source>
        <dbReference type="PIRSR" id="PIRSR038994-3"/>
    </source>
</evidence>
<feature type="domain" description="Amidohydrolase-related" evidence="9">
    <location>
        <begin position="50"/>
        <end position="377"/>
    </location>
</feature>
<dbReference type="InterPro" id="IPR011059">
    <property type="entry name" value="Metal-dep_hydrolase_composite"/>
</dbReference>
<accession>A0A1H9ASW5</accession>
<sequence length="381" mass="39172">MTDDVHRFRAAHVVTAGGVLDDAVVEVRGERVATVAANAWDERAERLGGWVVPGFVDTHVHGGGGHDYATTDADEALAARDFHAAHGTTTSFASLVTASVDDLCAQLDTLADLVADGHLAGVHLEGPFLSADQPGAHEPSLLRAPDPQAVDRLVEAGRGALRLVTLAPELNGGLDAVRRFVAAGVHVAVGHTMADDAMVVRALEAGADVGTHVFNAMSPIHHRRPGPVPRLLTDPRVAAELIADGFHVDAEVLRMALGAAGPDGVVLVTDAMVAAGMPDGPYALGGLQVQVVDGQARLVGRDGAPGAIAGSTLTTGRAFALVAGMTGDLAAASRVASTNAARHYGLDAGTLRPGGPADLCLVDDDGTLRRVMRRGRWLDAA</sequence>
<evidence type="ECO:0000313" key="11">
    <source>
        <dbReference type="Proteomes" id="UP000198504"/>
    </source>
</evidence>
<dbReference type="PANTHER" id="PTHR11113:SF14">
    <property type="entry name" value="N-ACETYLGLUCOSAMINE-6-PHOSPHATE DEACETYLASE"/>
    <property type="match status" value="1"/>
</dbReference>
<dbReference type="EMBL" id="FOFA01000001">
    <property type="protein sequence ID" value="SEP79503.1"/>
    <property type="molecule type" value="Genomic_DNA"/>
</dbReference>
<dbReference type="Gene3D" id="2.30.40.10">
    <property type="entry name" value="Urease, subunit C, domain 1"/>
    <property type="match status" value="1"/>
</dbReference>
<proteinExistence type="inferred from homology"/>
<reference evidence="11" key="1">
    <citation type="submission" date="2016-10" db="EMBL/GenBank/DDBJ databases">
        <authorList>
            <person name="Varghese N."/>
            <person name="Submissions S."/>
        </authorList>
    </citation>
    <scope>NUCLEOTIDE SEQUENCE [LARGE SCALE GENOMIC DNA]</scope>
    <source>
        <strain evidence="11">CGMCC 4.6856</strain>
    </source>
</reference>
<dbReference type="AlphaFoldDB" id="A0A1H9ASW5"/>
<comment type="cofactor">
    <cofactor evidence="8">
        <name>a divalent metal cation</name>
        <dbReference type="ChEBI" id="CHEBI:60240"/>
    </cofactor>
    <text evidence="8">Binds 1 divalent metal cation per subunit.</text>
</comment>
<keyword evidence="4 5" id="KW-0119">Carbohydrate metabolism</keyword>
<dbReference type="PANTHER" id="PTHR11113">
    <property type="entry name" value="N-ACETYLGLUCOSAMINE-6-PHOSPHATE DEACETYLASE"/>
    <property type="match status" value="1"/>
</dbReference>
<dbReference type="Pfam" id="PF01979">
    <property type="entry name" value="Amidohydro_1"/>
    <property type="match status" value="1"/>
</dbReference>
<feature type="binding site" evidence="7">
    <location>
        <position position="136"/>
    </location>
    <ligand>
        <name>substrate</name>
    </ligand>
</feature>
<name>A0A1H9ASW5_9ACTN</name>
<dbReference type="RefSeq" id="WP_091177681.1">
    <property type="nucleotide sequence ID" value="NZ_FOFA01000001.1"/>
</dbReference>
<evidence type="ECO:0000256" key="2">
    <source>
        <dbReference type="ARBA" id="ARBA00022723"/>
    </source>
</evidence>
<dbReference type="GO" id="GO:0006046">
    <property type="term" value="P:N-acetylglucosamine catabolic process"/>
    <property type="evidence" value="ECO:0007669"/>
    <property type="project" value="TreeGrafter"/>
</dbReference>
<dbReference type="InterPro" id="IPR006680">
    <property type="entry name" value="Amidohydro-rel"/>
</dbReference>
<comment type="similarity">
    <text evidence="1 5">Belongs to the metallo-dependent hydrolases superfamily. NagA family.</text>
</comment>